<comment type="cofactor">
    <cofactor evidence="1 7">
        <name>pyridoxal 5'-phosphate</name>
        <dbReference type="ChEBI" id="CHEBI:597326"/>
    </cofactor>
</comment>
<dbReference type="InterPro" id="IPR015422">
    <property type="entry name" value="PyrdxlP-dep_Trfase_small"/>
</dbReference>
<dbReference type="VEuPathDB" id="TriTrypDB:Tc_MARK_3823"/>
<reference evidence="11 12" key="1">
    <citation type="journal article" date="2018" name="Microb. Genom.">
        <title>Expanding an expanded genome: long-read sequencing of Trypanosoma cruzi.</title>
        <authorList>
            <person name="Berna L."/>
            <person name="Rodriguez M."/>
            <person name="Chiribao M.L."/>
            <person name="Parodi-Talice A."/>
            <person name="Pita S."/>
            <person name="Rijo G."/>
            <person name="Alvarez-Valin F."/>
            <person name="Robello C."/>
        </authorList>
    </citation>
    <scope>NUCLEOTIDE SEQUENCE [LARGE SCALE GENOMIC DNA]</scope>
    <source>
        <strain evidence="11 12">Dm28c</strain>
    </source>
</reference>
<dbReference type="VEuPathDB" id="TriTrypDB:TcG_03837"/>
<evidence type="ECO:0000256" key="1">
    <source>
        <dbReference type="ARBA" id="ARBA00001933"/>
    </source>
</evidence>
<dbReference type="GO" id="GO:0046512">
    <property type="term" value="P:sphingosine biosynthetic process"/>
    <property type="evidence" value="ECO:0007669"/>
    <property type="project" value="TreeGrafter"/>
</dbReference>
<dbReference type="VEuPathDB" id="TriTrypDB:BCY84_19596"/>
<dbReference type="VEuPathDB" id="TriTrypDB:C4B63_54g18"/>
<dbReference type="Gene3D" id="3.40.640.10">
    <property type="entry name" value="Type I PLP-dependent aspartate aminotransferase-like (Major domain)"/>
    <property type="match status" value="1"/>
</dbReference>
<sequence length="560" mass="62656">MPSYVTTETLLDVKGEVEQITAKNDIWMGSPSETCNKQSTTTPPLSPQETDDARQEEEEVVKTSQQAEQPLQEPRKNGEEMESCSLLFKIGVYMSFGMLTLFSLFYEFYYRLFQKEKERDGYAPLLKGFDRYWQKYFYQRIRDCFNYPIDSRPSRVIGVMERVSYDYNENFSLTGNILPCVNFSSYNYLGFASDIPSITRQVLDSIDRYGIASCSPPQLAGQHQPVAQLERAIADFLSKDDAIVCGMGFGTNFRGLPALFGKESLVISDSLNHSSLVNGIRMSGARTKVFKHDDFQQLETILREAVVLGQNPRGEYLPWTRIIIIIEGIYSMEGEIANLPRVVALKKKYGALLFVDEAHSIGAIGRTGRGVTEHCGVDPKDVDILMGTFTKSFGAIGGYIAGEQRVIDYLRIHSSISLHCDTIAPPCAQQVLAALEVISGRDGTDIGRKRIHQLKENSQFLRRGLIAQGLIVLGDDSSPVIPVMLYRTGAMPVMARECMRRGLAIVIVGYPATPLLGGRIRFCVSAAHTRDDLQLVLDVIKDMSKHVQLQLRPIPKSLQE</sequence>
<comment type="catalytic activity">
    <reaction evidence="6">
        <text>L-serine + hexadecanoyl-CoA + H(+) = 3-oxosphinganine + CO2 + CoA</text>
        <dbReference type="Rhea" id="RHEA:14761"/>
        <dbReference type="ChEBI" id="CHEBI:15378"/>
        <dbReference type="ChEBI" id="CHEBI:16526"/>
        <dbReference type="ChEBI" id="CHEBI:33384"/>
        <dbReference type="ChEBI" id="CHEBI:57287"/>
        <dbReference type="ChEBI" id="CHEBI:57379"/>
        <dbReference type="ChEBI" id="CHEBI:58299"/>
        <dbReference type="EC" id="2.3.1.50"/>
    </reaction>
</comment>
<evidence type="ECO:0000256" key="2">
    <source>
        <dbReference type="ARBA" id="ARBA00008392"/>
    </source>
</evidence>
<keyword evidence="9" id="KW-0812">Transmembrane</keyword>
<evidence type="ECO:0000313" key="12">
    <source>
        <dbReference type="Proteomes" id="UP000246121"/>
    </source>
</evidence>
<feature type="domain" description="Aminotransferase class I/classII large" evidence="10">
    <location>
        <begin position="180"/>
        <end position="540"/>
    </location>
</feature>
<dbReference type="InterPro" id="IPR015424">
    <property type="entry name" value="PyrdxlP-dep_Trfase"/>
</dbReference>
<evidence type="ECO:0000256" key="7">
    <source>
        <dbReference type="RuleBase" id="RU003693"/>
    </source>
</evidence>
<gene>
    <name evidence="11" type="ORF">C4B63_54g18</name>
</gene>
<evidence type="ECO:0000256" key="8">
    <source>
        <dbReference type="SAM" id="MobiDB-lite"/>
    </source>
</evidence>
<evidence type="ECO:0000256" key="3">
    <source>
        <dbReference type="ARBA" id="ARBA00013220"/>
    </source>
</evidence>
<dbReference type="Proteomes" id="UP000246121">
    <property type="component" value="Unassembled WGS sequence"/>
</dbReference>
<feature type="transmembrane region" description="Helical" evidence="9">
    <location>
        <begin position="90"/>
        <end position="109"/>
    </location>
</feature>
<name>A0A2V2V185_TRYCR</name>
<dbReference type="GO" id="GO:0046513">
    <property type="term" value="P:ceramide biosynthetic process"/>
    <property type="evidence" value="ECO:0007669"/>
    <property type="project" value="TreeGrafter"/>
</dbReference>
<dbReference type="VEuPathDB" id="TriTrypDB:TcCLB.503453.100"/>
<comment type="similarity">
    <text evidence="2 7">Belongs to the class-II pyridoxal-phosphate-dependent aminotransferase family.</text>
</comment>
<feature type="region of interest" description="Disordered" evidence="8">
    <location>
        <begin position="22"/>
        <end position="78"/>
    </location>
</feature>
<evidence type="ECO:0000256" key="5">
    <source>
        <dbReference type="ARBA" id="ARBA00022898"/>
    </source>
</evidence>
<dbReference type="SUPFAM" id="SSF53383">
    <property type="entry name" value="PLP-dependent transferases"/>
    <property type="match status" value="1"/>
</dbReference>
<dbReference type="PROSITE" id="PS00599">
    <property type="entry name" value="AA_TRANSFER_CLASS_2"/>
    <property type="match status" value="1"/>
</dbReference>
<dbReference type="VEuPathDB" id="TriTrypDB:TCDM_03696"/>
<keyword evidence="9" id="KW-1133">Transmembrane helix</keyword>
<dbReference type="VEuPathDB" id="TriTrypDB:ECC02_008332"/>
<dbReference type="EC" id="2.3.1.50" evidence="3"/>
<dbReference type="VEuPathDB" id="TriTrypDB:TcCL_ESM01148"/>
<dbReference type="Gene3D" id="3.90.1150.10">
    <property type="entry name" value="Aspartate Aminotransferase, domain 1"/>
    <property type="match status" value="1"/>
</dbReference>
<dbReference type="VEuPathDB" id="TriTrypDB:TCSYLVIO_005077"/>
<proteinExistence type="inferred from homology"/>
<evidence type="ECO:0000313" key="11">
    <source>
        <dbReference type="EMBL" id="PWU90001.1"/>
    </source>
</evidence>
<dbReference type="EMBL" id="PRFA01000054">
    <property type="protein sequence ID" value="PWU90001.1"/>
    <property type="molecule type" value="Genomic_DNA"/>
</dbReference>
<dbReference type="VEuPathDB" id="TriTrypDB:TcYC6_0083900"/>
<dbReference type="GO" id="GO:0030170">
    <property type="term" value="F:pyridoxal phosphate binding"/>
    <property type="evidence" value="ECO:0007669"/>
    <property type="project" value="InterPro"/>
</dbReference>
<dbReference type="OrthoDB" id="65434at2759"/>
<dbReference type="InterPro" id="IPR001917">
    <property type="entry name" value="Aminotrans_II_pyridoxalP_BS"/>
</dbReference>
<feature type="compositionally biased region" description="Polar residues" evidence="8">
    <location>
        <begin position="31"/>
        <end position="43"/>
    </location>
</feature>
<dbReference type="GO" id="GO:0004758">
    <property type="term" value="F:serine C-palmitoyltransferase activity"/>
    <property type="evidence" value="ECO:0007669"/>
    <property type="project" value="UniProtKB-EC"/>
</dbReference>
<dbReference type="InterPro" id="IPR050087">
    <property type="entry name" value="AON_synthase_class-II"/>
</dbReference>
<evidence type="ECO:0000256" key="4">
    <source>
        <dbReference type="ARBA" id="ARBA00022679"/>
    </source>
</evidence>
<dbReference type="VEuPathDB" id="TriTrypDB:TcBrA4_0098200"/>
<evidence type="ECO:0000256" key="6">
    <source>
        <dbReference type="ARBA" id="ARBA00048528"/>
    </source>
</evidence>
<evidence type="ECO:0000256" key="9">
    <source>
        <dbReference type="SAM" id="Phobius"/>
    </source>
</evidence>
<dbReference type="PANTHER" id="PTHR13693:SF3">
    <property type="entry name" value="LD36009P"/>
    <property type="match status" value="1"/>
</dbReference>
<dbReference type="Pfam" id="PF00155">
    <property type="entry name" value="Aminotran_1_2"/>
    <property type="match status" value="1"/>
</dbReference>
<dbReference type="CDD" id="cd06454">
    <property type="entry name" value="KBL_like"/>
    <property type="match status" value="1"/>
</dbReference>
<keyword evidence="9" id="KW-0472">Membrane</keyword>
<dbReference type="VEuPathDB" id="TriTrypDB:C3747_62g147"/>
<dbReference type="VEuPathDB" id="TriTrypDB:TcCLB.506959.70"/>
<protein>
    <recommendedName>
        <fullName evidence="3">serine C-palmitoyltransferase</fullName>
        <ecNumber evidence="3">2.3.1.50</ecNumber>
    </recommendedName>
</protein>
<evidence type="ECO:0000259" key="10">
    <source>
        <dbReference type="Pfam" id="PF00155"/>
    </source>
</evidence>
<accession>A0A2V2V185</accession>
<organism evidence="11 12">
    <name type="scientific">Trypanosoma cruzi</name>
    <dbReference type="NCBI Taxonomy" id="5693"/>
    <lineage>
        <taxon>Eukaryota</taxon>
        <taxon>Discoba</taxon>
        <taxon>Euglenozoa</taxon>
        <taxon>Kinetoplastea</taxon>
        <taxon>Metakinetoplastina</taxon>
        <taxon>Trypanosomatida</taxon>
        <taxon>Trypanosomatidae</taxon>
        <taxon>Trypanosoma</taxon>
        <taxon>Schizotrypanum</taxon>
    </lineage>
</organism>
<dbReference type="InterPro" id="IPR015421">
    <property type="entry name" value="PyrdxlP-dep_Trfase_major"/>
</dbReference>
<dbReference type="GO" id="GO:0016020">
    <property type="term" value="C:membrane"/>
    <property type="evidence" value="ECO:0007669"/>
    <property type="project" value="GOC"/>
</dbReference>
<dbReference type="GO" id="GO:0017059">
    <property type="term" value="C:serine palmitoyltransferase complex"/>
    <property type="evidence" value="ECO:0007669"/>
    <property type="project" value="TreeGrafter"/>
</dbReference>
<dbReference type="InterPro" id="IPR004839">
    <property type="entry name" value="Aminotransferase_I/II_large"/>
</dbReference>
<dbReference type="PANTHER" id="PTHR13693">
    <property type="entry name" value="CLASS II AMINOTRANSFERASE/8-AMINO-7-OXONONANOATE SYNTHASE"/>
    <property type="match status" value="1"/>
</dbReference>
<comment type="caution">
    <text evidence="11">The sequence shown here is derived from an EMBL/GenBank/DDBJ whole genome shotgun (WGS) entry which is preliminary data.</text>
</comment>
<keyword evidence="5 7" id="KW-0663">Pyridoxal phosphate</keyword>
<dbReference type="AlphaFoldDB" id="A0A2V2V185"/>
<keyword evidence="4 11" id="KW-0808">Transferase</keyword>